<feature type="coiled-coil region" evidence="1">
    <location>
        <begin position="115"/>
        <end position="142"/>
    </location>
</feature>
<dbReference type="Pfam" id="PF04195">
    <property type="entry name" value="Transposase_28"/>
    <property type="match status" value="1"/>
</dbReference>
<evidence type="ECO:0000256" key="2">
    <source>
        <dbReference type="SAM" id="MobiDB-lite"/>
    </source>
</evidence>
<dbReference type="PANTHER" id="PTHR33026:SF7">
    <property type="entry name" value="OS03G0100275 PROTEIN"/>
    <property type="match status" value="1"/>
</dbReference>
<evidence type="ECO:0000313" key="4">
    <source>
        <dbReference type="EMBL" id="RLN34933.1"/>
    </source>
</evidence>
<dbReference type="AlphaFoldDB" id="A0A3L6TCB1"/>
<organism evidence="4 5">
    <name type="scientific">Panicum miliaceum</name>
    <name type="common">Proso millet</name>
    <name type="synonym">Broomcorn millet</name>
    <dbReference type="NCBI Taxonomy" id="4540"/>
    <lineage>
        <taxon>Eukaryota</taxon>
        <taxon>Viridiplantae</taxon>
        <taxon>Streptophyta</taxon>
        <taxon>Embryophyta</taxon>
        <taxon>Tracheophyta</taxon>
        <taxon>Spermatophyta</taxon>
        <taxon>Magnoliopsida</taxon>
        <taxon>Liliopsida</taxon>
        <taxon>Poales</taxon>
        <taxon>Poaceae</taxon>
        <taxon>PACMAD clade</taxon>
        <taxon>Panicoideae</taxon>
        <taxon>Panicodae</taxon>
        <taxon>Paniceae</taxon>
        <taxon>Panicinae</taxon>
        <taxon>Panicum</taxon>
        <taxon>Panicum sect. Panicum</taxon>
    </lineage>
</organism>
<proteinExistence type="predicted"/>
<dbReference type="OrthoDB" id="690705at2759"/>
<sequence length="491" mass="55467">MQGCFNQRQDVPGGLWSRRRSFLRLVPPWSSSPSGSASSSESDGDTRETIRILIREGAEARERYDAATRELDRVRAALEAAEIKWALDAAELETAAARIEAADAQGLAVGREEEVATLRAELERLQWRHADLEEQHDDLSRAAMTAVAATGSGGQLLPDHLRALPFCVRDLVIEGMRQEQKRQLATGFWEWGDDAAAENVIKSLLKEFLAKGFLPPKDVAGWRAPSPEHEEPHPEPYEVVSFLAFKERGLRYPAHWFFWGLLHEWRLELQHLNPNAVLHIAGFVTLCEAFLGIELHVGLFQGFFYGKTSPANGEMSSATPVGGFGLQRRPRYDDIYPEYTPAESNKGWHGDWFYIRNPPEAPFPEFHGGRPGMLTTEKTLVAALKEVIRESVVDAWNNGATVFFTMCERRMTPLSERRKSMWLYSGPSDPDRSFAEELPEDDVYYWLMMVLKGVDQEDFKALAPFDCGKPPNLARILPLERCFCLVVQSFV</sequence>
<accession>A0A3L6TCB1</accession>
<gene>
    <name evidence="4" type="ORF">C2845_PM03G31670</name>
</gene>
<feature type="compositionally biased region" description="Low complexity" evidence="2">
    <location>
        <begin position="31"/>
        <end position="41"/>
    </location>
</feature>
<keyword evidence="1" id="KW-0175">Coiled coil</keyword>
<comment type="caution">
    <text evidence="4">The sequence shown here is derived from an EMBL/GenBank/DDBJ whole genome shotgun (WGS) entry which is preliminary data.</text>
</comment>
<reference evidence="5" key="1">
    <citation type="journal article" date="2019" name="Nat. Commun.">
        <title>The genome of broomcorn millet.</title>
        <authorList>
            <person name="Zou C."/>
            <person name="Miki D."/>
            <person name="Li D."/>
            <person name="Tang Q."/>
            <person name="Xiao L."/>
            <person name="Rajput S."/>
            <person name="Deng P."/>
            <person name="Jia W."/>
            <person name="Huang R."/>
            <person name="Zhang M."/>
            <person name="Sun Y."/>
            <person name="Hu J."/>
            <person name="Fu X."/>
            <person name="Schnable P.S."/>
            <person name="Li F."/>
            <person name="Zhang H."/>
            <person name="Feng B."/>
            <person name="Zhu X."/>
            <person name="Liu R."/>
            <person name="Schnable J.C."/>
            <person name="Zhu J.-K."/>
            <person name="Zhang H."/>
        </authorList>
    </citation>
    <scope>NUCLEOTIDE SEQUENCE [LARGE SCALE GENOMIC DNA]</scope>
</reference>
<dbReference type="InterPro" id="IPR007321">
    <property type="entry name" value="Transposase_28"/>
</dbReference>
<protein>
    <submittedName>
        <fullName evidence="4">Orf3</fullName>
    </submittedName>
</protein>
<feature type="region of interest" description="Disordered" evidence="2">
    <location>
        <begin position="27"/>
        <end position="48"/>
    </location>
</feature>
<feature type="coiled-coil region" evidence="1">
    <location>
        <begin position="50"/>
        <end position="84"/>
    </location>
</feature>
<keyword evidence="5" id="KW-1185">Reference proteome</keyword>
<evidence type="ECO:0000313" key="5">
    <source>
        <dbReference type="Proteomes" id="UP000275267"/>
    </source>
</evidence>
<dbReference type="PANTHER" id="PTHR33026">
    <property type="entry name" value="OS06G0360600 PROTEIN"/>
    <property type="match status" value="1"/>
</dbReference>
<evidence type="ECO:0000256" key="1">
    <source>
        <dbReference type="SAM" id="Coils"/>
    </source>
</evidence>
<dbReference type="Proteomes" id="UP000275267">
    <property type="component" value="Unassembled WGS sequence"/>
</dbReference>
<name>A0A3L6TCB1_PANMI</name>
<evidence type="ECO:0000259" key="3">
    <source>
        <dbReference type="Pfam" id="PF04195"/>
    </source>
</evidence>
<dbReference type="EMBL" id="PQIB02000002">
    <property type="protein sequence ID" value="RLN34933.1"/>
    <property type="molecule type" value="Genomic_DNA"/>
</dbReference>
<feature type="domain" description="Transposase (putative) gypsy type" evidence="3">
    <location>
        <begin position="240"/>
        <end position="304"/>
    </location>
</feature>